<gene>
    <name evidence="1" type="ORF">M408DRAFT_95568</name>
</gene>
<dbReference type="AlphaFoldDB" id="A0A0C2X8P9"/>
<accession>A0A0C2X8P9</accession>
<reference evidence="1 2" key="1">
    <citation type="submission" date="2014-04" db="EMBL/GenBank/DDBJ databases">
        <authorList>
            <consortium name="DOE Joint Genome Institute"/>
            <person name="Kuo A."/>
            <person name="Zuccaro A."/>
            <person name="Kohler A."/>
            <person name="Nagy L.G."/>
            <person name="Floudas D."/>
            <person name="Copeland A."/>
            <person name="Barry K.W."/>
            <person name="Cichocki N."/>
            <person name="Veneault-Fourrey C."/>
            <person name="LaButti K."/>
            <person name="Lindquist E.A."/>
            <person name="Lipzen A."/>
            <person name="Lundell T."/>
            <person name="Morin E."/>
            <person name="Murat C."/>
            <person name="Sun H."/>
            <person name="Tunlid A."/>
            <person name="Henrissat B."/>
            <person name="Grigoriev I.V."/>
            <person name="Hibbett D.S."/>
            <person name="Martin F."/>
            <person name="Nordberg H.P."/>
            <person name="Cantor M.N."/>
            <person name="Hua S.X."/>
        </authorList>
    </citation>
    <scope>NUCLEOTIDE SEQUENCE [LARGE SCALE GENOMIC DNA]</scope>
    <source>
        <strain evidence="1 2">MAFF 305830</strain>
    </source>
</reference>
<evidence type="ECO:0000313" key="1">
    <source>
        <dbReference type="EMBL" id="KIM34423.1"/>
    </source>
</evidence>
<keyword evidence="2" id="KW-1185">Reference proteome</keyword>
<name>A0A0C2X8P9_SERVB</name>
<organism evidence="1 2">
    <name type="scientific">Serendipita vermifera MAFF 305830</name>
    <dbReference type="NCBI Taxonomy" id="933852"/>
    <lineage>
        <taxon>Eukaryota</taxon>
        <taxon>Fungi</taxon>
        <taxon>Dikarya</taxon>
        <taxon>Basidiomycota</taxon>
        <taxon>Agaricomycotina</taxon>
        <taxon>Agaricomycetes</taxon>
        <taxon>Sebacinales</taxon>
        <taxon>Serendipitaceae</taxon>
        <taxon>Serendipita</taxon>
    </lineage>
</organism>
<dbReference type="EMBL" id="KN824277">
    <property type="protein sequence ID" value="KIM34423.1"/>
    <property type="molecule type" value="Genomic_DNA"/>
</dbReference>
<sequence>MRNCGSVICFSQTISHATTSAAIIDSHQHLHRGFRAPGLMQGHATPLIVRRRAATVYNVILERVRAKGTLFHVYESPKRAHI</sequence>
<evidence type="ECO:0000313" key="2">
    <source>
        <dbReference type="Proteomes" id="UP000054097"/>
    </source>
</evidence>
<dbReference type="HOGENOM" id="CLU_2559722_0_0_1"/>
<dbReference type="Proteomes" id="UP000054097">
    <property type="component" value="Unassembled WGS sequence"/>
</dbReference>
<protein>
    <submittedName>
        <fullName evidence="1">Uncharacterized protein</fullName>
    </submittedName>
</protein>
<proteinExistence type="predicted"/>
<reference evidence="2" key="2">
    <citation type="submission" date="2015-01" db="EMBL/GenBank/DDBJ databases">
        <title>Evolutionary Origins and Diversification of the Mycorrhizal Mutualists.</title>
        <authorList>
            <consortium name="DOE Joint Genome Institute"/>
            <consortium name="Mycorrhizal Genomics Consortium"/>
            <person name="Kohler A."/>
            <person name="Kuo A."/>
            <person name="Nagy L.G."/>
            <person name="Floudas D."/>
            <person name="Copeland A."/>
            <person name="Barry K.W."/>
            <person name="Cichocki N."/>
            <person name="Veneault-Fourrey C."/>
            <person name="LaButti K."/>
            <person name="Lindquist E.A."/>
            <person name="Lipzen A."/>
            <person name="Lundell T."/>
            <person name="Morin E."/>
            <person name="Murat C."/>
            <person name="Riley R."/>
            <person name="Ohm R."/>
            <person name="Sun H."/>
            <person name="Tunlid A."/>
            <person name="Henrissat B."/>
            <person name="Grigoriev I.V."/>
            <person name="Hibbett D.S."/>
            <person name="Martin F."/>
        </authorList>
    </citation>
    <scope>NUCLEOTIDE SEQUENCE [LARGE SCALE GENOMIC DNA]</scope>
    <source>
        <strain evidence="2">MAFF 305830</strain>
    </source>
</reference>